<sequence>MAPGAVQAEHSRHSSMCLATLTTWASNGGVPQVGLNALAEILQAGDWGGGTGQRNRTFRYRLVGADGANAVMVTGGGTTTAGQGNISPAQLFSLATTLMPTQHRLLLVRSSGSDSAAAASVALAASNSLPLGI</sequence>
<accession>A0A8J4D1H0</accession>
<evidence type="ECO:0000313" key="1">
    <source>
        <dbReference type="EMBL" id="GIL90739.1"/>
    </source>
</evidence>
<name>A0A8J4D1H0_9CHLO</name>
<comment type="caution">
    <text evidence="1">The sequence shown here is derived from an EMBL/GenBank/DDBJ whole genome shotgun (WGS) entry which is preliminary data.</text>
</comment>
<evidence type="ECO:0000313" key="2">
    <source>
        <dbReference type="Proteomes" id="UP000747110"/>
    </source>
</evidence>
<dbReference type="EMBL" id="BNCP01000059">
    <property type="protein sequence ID" value="GIL90739.1"/>
    <property type="molecule type" value="Genomic_DNA"/>
</dbReference>
<dbReference type="Proteomes" id="UP000747110">
    <property type="component" value="Unassembled WGS sequence"/>
</dbReference>
<keyword evidence="2" id="KW-1185">Reference proteome</keyword>
<dbReference type="AlphaFoldDB" id="A0A8J4D1H0"/>
<gene>
    <name evidence="1" type="ORF">Vretifemale_18489</name>
</gene>
<proteinExistence type="predicted"/>
<organism evidence="1 2">
    <name type="scientific">Volvox reticuliferus</name>
    <dbReference type="NCBI Taxonomy" id="1737510"/>
    <lineage>
        <taxon>Eukaryota</taxon>
        <taxon>Viridiplantae</taxon>
        <taxon>Chlorophyta</taxon>
        <taxon>core chlorophytes</taxon>
        <taxon>Chlorophyceae</taxon>
        <taxon>CS clade</taxon>
        <taxon>Chlamydomonadales</taxon>
        <taxon>Volvocaceae</taxon>
        <taxon>Volvox</taxon>
    </lineage>
</organism>
<reference evidence="1" key="1">
    <citation type="journal article" date="2021" name="Proc. Natl. Acad. Sci. U.S.A.">
        <title>Three genomes in the algal genus Volvox reveal the fate of a haploid sex-determining region after a transition to homothallism.</title>
        <authorList>
            <person name="Yamamoto K."/>
            <person name="Hamaji T."/>
            <person name="Kawai-Toyooka H."/>
            <person name="Matsuzaki R."/>
            <person name="Takahashi F."/>
            <person name="Nishimura Y."/>
            <person name="Kawachi M."/>
            <person name="Noguchi H."/>
            <person name="Minakuchi Y."/>
            <person name="Umen J.G."/>
            <person name="Toyoda A."/>
            <person name="Nozaki H."/>
        </authorList>
    </citation>
    <scope>NUCLEOTIDE SEQUENCE</scope>
    <source>
        <strain evidence="1">NIES-3786</strain>
    </source>
</reference>
<protein>
    <submittedName>
        <fullName evidence="1">Uncharacterized protein</fullName>
    </submittedName>
</protein>